<dbReference type="EMBL" id="MSFM01000001">
    <property type="protein sequence ID" value="PKY07733.1"/>
    <property type="molecule type" value="Genomic_DNA"/>
</dbReference>
<feature type="compositionally biased region" description="Basic and acidic residues" evidence="1">
    <location>
        <begin position="11"/>
        <end position="28"/>
    </location>
</feature>
<feature type="compositionally biased region" description="Basic residues" evidence="1">
    <location>
        <begin position="1"/>
        <end position="10"/>
    </location>
</feature>
<protein>
    <submittedName>
        <fullName evidence="2">Uncharacterized protein</fullName>
    </submittedName>
</protein>
<reference evidence="2" key="1">
    <citation type="submission" date="2016-12" db="EMBL/GenBank/DDBJ databases">
        <title>The genomes of Aspergillus section Nigri reveals drivers in fungal speciation.</title>
        <authorList>
            <consortium name="DOE Joint Genome Institute"/>
            <person name="Vesth T.C."/>
            <person name="Nybo J."/>
            <person name="Theobald S."/>
            <person name="Brandl J."/>
            <person name="Frisvad J.C."/>
            <person name="Nielsen K.F."/>
            <person name="Lyhne E.K."/>
            <person name="Kogle M.E."/>
            <person name="Kuo A."/>
            <person name="Riley R."/>
            <person name="Clum A."/>
            <person name="Nolan M."/>
            <person name="Lipzen A."/>
            <person name="Salamov A."/>
            <person name="Henrissat B."/>
            <person name="Wiebenga A."/>
            <person name="De vries R.P."/>
            <person name="Grigoriev I.V."/>
            <person name="Mortensen U.H."/>
            <person name="Andersen M.R."/>
            <person name="Baker S.E."/>
        </authorList>
    </citation>
    <scope>NUCLEOTIDE SEQUENCE</scope>
    <source>
        <strain evidence="2">IBT 28561</strain>
    </source>
</reference>
<proteinExistence type="predicted"/>
<dbReference type="RefSeq" id="XP_024696327.1">
    <property type="nucleotide sequence ID" value="XM_024836245.1"/>
</dbReference>
<comment type="caution">
    <text evidence="2">The sequence shown here is derived from an EMBL/GenBank/DDBJ whole genome shotgun (WGS) entry which is preliminary data.</text>
</comment>
<sequence length="80" mass="8964">MGREGRRKREKKEEKKRGSEREERKETCGKSSISPVLYQYRVSSEPASTEQRAKSISGPGDEGPADLLSDHPVITFAISQ</sequence>
<name>A0A2I1DCY2_ASPC2</name>
<accession>A0A2I1DCY2</accession>
<dbReference type="AlphaFoldDB" id="A0A2I1DCY2"/>
<dbReference type="VEuPathDB" id="FungiDB:P168DRAFT_285933"/>
<evidence type="ECO:0000256" key="1">
    <source>
        <dbReference type="SAM" id="MobiDB-lite"/>
    </source>
</evidence>
<evidence type="ECO:0000313" key="3">
    <source>
        <dbReference type="Proteomes" id="UP000234254"/>
    </source>
</evidence>
<dbReference type="Proteomes" id="UP000234254">
    <property type="component" value="Unassembled WGS sequence"/>
</dbReference>
<feature type="region of interest" description="Disordered" evidence="1">
    <location>
        <begin position="1"/>
        <end position="71"/>
    </location>
</feature>
<dbReference type="GeneID" id="36543769"/>
<gene>
    <name evidence="2" type="ORF">P168DRAFT_285933</name>
</gene>
<evidence type="ECO:0000313" key="2">
    <source>
        <dbReference type="EMBL" id="PKY07733.1"/>
    </source>
</evidence>
<feature type="compositionally biased region" description="Polar residues" evidence="1">
    <location>
        <begin position="41"/>
        <end position="50"/>
    </location>
</feature>
<keyword evidence="3" id="KW-1185">Reference proteome</keyword>
<organism evidence="2 3">
    <name type="scientific">Aspergillus campestris (strain IBT 28561)</name>
    <dbReference type="NCBI Taxonomy" id="1392248"/>
    <lineage>
        <taxon>Eukaryota</taxon>
        <taxon>Fungi</taxon>
        <taxon>Dikarya</taxon>
        <taxon>Ascomycota</taxon>
        <taxon>Pezizomycotina</taxon>
        <taxon>Eurotiomycetes</taxon>
        <taxon>Eurotiomycetidae</taxon>
        <taxon>Eurotiales</taxon>
        <taxon>Aspergillaceae</taxon>
        <taxon>Aspergillus</taxon>
        <taxon>Aspergillus subgen. Circumdati</taxon>
    </lineage>
</organism>